<dbReference type="EMBL" id="JAWHQM010000001">
    <property type="protein sequence ID" value="KAK5624409.1"/>
    <property type="molecule type" value="Genomic_DNA"/>
</dbReference>
<protein>
    <submittedName>
        <fullName evidence="2">Uncharacterized protein</fullName>
    </submittedName>
</protein>
<comment type="caution">
    <text evidence="2">The sequence shown here is derived from an EMBL/GenBank/DDBJ whole genome shotgun (WGS) entry which is preliminary data.</text>
</comment>
<sequence length="277" mass="30355">MPSATQPIYSMASLPSRKRRRDDNGEVQIPFNNSTLDASQNLLATINNNERFIVPSNRGSTSLFSVPRKAIALPVSKKFRLVDSSQREQPHNHSLHHNGNPPSTLSQSQQSHFSHGHPELPSAPSASPHLTQLATTKINSSTLLNPCHICHRKPTKKSDLDSFADCLGCGERTCYVCIRACQGWLPMSDGHATRGEDLSTSFTMRDIDDEENAFDHIERFPDLQKTEQRQKKGEGGEYGGGWNGEGHRSVICSRCCVESGGEGDVICLGCLAGMRGA</sequence>
<evidence type="ECO:0000256" key="1">
    <source>
        <dbReference type="SAM" id="MobiDB-lite"/>
    </source>
</evidence>
<proteinExistence type="predicted"/>
<name>A0AAN7UN19_9PEZI</name>
<feature type="region of interest" description="Disordered" evidence="1">
    <location>
        <begin position="83"/>
        <end position="128"/>
    </location>
</feature>
<reference evidence="2 3" key="1">
    <citation type="submission" date="2023-10" db="EMBL/GenBank/DDBJ databases">
        <title>Draft genome sequence of Xylaria bambusicola isolate GMP-LS, the root and basal stem rot pathogen of sugarcane in Indonesia.</title>
        <authorList>
            <person name="Selvaraj P."/>
            <person name="Muralishankar V."/>
            <person name="Muruganantham S."/>
            <person name="Sp S."/>
            <person name="Haryani S."/>
            <person name="Lau K.J.X."/>
            <person name="Naqvi N.I."/>
        </authorList>
    </citation>
    <scope>NUCLEOTIDE SEQUENCE [LARGE SCALE GENOMIC DNA]</scope>
    <source>
        <strain evidence="2">GMP-LS</strain>
    </source>
</reference>
<dbReference type="Proteomes" id="UP001305414">
    <property type="component" value="Unassembled WGS sequence"/>
</dbReference>
<keyword evidence="3" id="KW-1185">Reference proteome</keyword>
<evidence type="ECO:0000313" key="3">
    <source>
        <dbReference type="Proteomes" id="UP001305414"/>
    </source>
</evidence>
<gene>
    <name evidence="2" type="ORF">RRF57_000125</name>
</gene>
<dbReference type="AlphaFoldDB" id="A0AAN7UN19"/>
<organism evidence="2 3">
    <name type="scientific">Xylaria bambusicola</name>
    <dbReference type="NCBI Taxonomy" id="326684"/>
    <lineage>
        <taxon>Eukaryota</taxon>
        <taxon>Fungi</taxon>
        <taxon>Dikarya</taxon>
        <taxon>Ascomycota</taxon>
        <taxon>Pezizomycotina</taxon>
        <taxon>Sordariomycetes</taxon>
        <taxon>Xylariomycetidae</taxon>
        <taxon>Xylariales</taxon>
        <taxon>Xylariaceae</taxon>
        <taxon>Xylaria</taxon>
    </lineage>
</organism>
<evidence type="ECO:0000313" key="2">
    <source>
        <dbReference type="EMBL" id="KAK5624409.1"/>
    </source>
</evidence>
<accession>A0AAN7UN19</accession>